<feature type="transmembrane region" description="Helical" evidence="1">
    <location>
        <begin position="97"/>
        <end position="117"/>
    </location>
</feature>
<reference evidence="3 4" key="1">
    <citation type="submission" date="2018-06" db="EMBL/GenBank/DDBJ databases">
        <title>Spirosoma sp. HMF3257 Genome sequencing and assembly.</title>
        <authorList>
            <person name="Kang H."/>
            <person name="Cha I."/>
            <person name="Kim H."/>
            <person name="Kang J."/>
            <person name="Joh K."/>
        </authorList>
    </citation>
    <scope>NUCLEOTIDE SEQUENCE [LARGE SCALE GENOMIC DNA]</scope>
    <source>
        <strain evidence="3 4">HMF3257</strain>
    </source>
</reference>
<feature type="transmembrane region" description="Helical" evidence="1">
    <location>
        <begin position="254"/>
        <end position="278"/>
    </location>
</feature>
<keyword evidence="3" id="KW-0808">Transferase</keyword>
<feature type="transmembrane region" description="Helical" evidence="1">
    <location>
        <begin position="160"/>
        <end position="178"/>
    </location>
</feature>
<dbReference type="AlphaFoldDB" id="A0A327NKF8"/>
<feature type="transmembrane region" description="Helical" evidence="1">
    <location>
        <begin position="363"/>
        <end position="384"/>
    </location>
</feature>
<keyword evidence="1" id="KW-0472">Membrane</keyword>
<feature type="domain" description="Acyltransferase 3" evidence="2">
    <location>
        <begin position="18"/>
        <end position="381"/>
    </location>
</feature>
<comment type="caution">
    <text evidence="3">The sequence shown here is derived from an EMBL/GenBank/DDBJ whole genome shotgun (WGS) entry which is preliminary data.</text>
</comment>
<proteinExistence type="predicted"/>
<feature type="transmembrane region" description="Helical" evidence="1">
    <location>
        <begin position="333"/>
        <end position="351"/>
    </location>
</feature>
<name>A0A327NKF8_9BACT</name>
<dbReference type="GO" id="GO:0016020">
    <property type="term" value="C:membrane"/>
    <property type="evidence" value="ECO:0007669"/>
    <property type="project" value="TreeGrafter"/>
</dbReference>
<gene>
    <name evidence="3" type="ORF">HMF3257_12625</name>
</gene>
<dbReference type="InterPro" id="IPR002656">
    <property type="entry name" value="Acyl_transf_3_dom"/>
</dbReference>
<feature type="transmembrane region" description="Helical" evidence="1">
    <location>
        <begin position="59"/>
        <end position="76"/>
    </location>
</feature>
<dbReference type="EMBL" id="QLII01000001">
    <property type="protein sequence ID" value="RAI74869.1"/>
    <property type="molecule type" value="Genomic_DNA"/>
</dbReference>
<organism evidence="3 4">
    <name type="scientific">Spirosoma telluris</name>
    <dbReference type="NCBI Taxonomy" id="2183553"/>
    <lineage>
        <taxon>Bacteria</taxon>
        <taxon>Pseudomonadati</taxon>
        <taxon>Bacteroidota</taxon>
        <taxon>Cytophagia</taxon>
        <taxon>Cytophagales</taxon>
        <taxon>Cytophagaceae</taxon>
        <taxon>Spirosoma</taxon>
    </lineage>
</organism>
<dbReference type="Pfam" id="PF01757">
    <property type="entry name" value="Acyl_transf_3"/>
    <property type="match status" value="1"/>
</dbReference>
<keyword evidence="1" id="KW-0812">Transmembrane</keyword>
<dbReference type="InterPro" id="IPR050879">
    <property type="entry name" value="Acyltransferase_3"/>
</dbReference>
<keyword evidence="1" id="KW-1133">Transmembrane helix</keyword>
<evidence type="ECO:0000313" key="4">
    <source>
        <dbReference type="Proteomes" id="UP000249016"/>
    </source>
</evidence>
<feature type="transmembrane region" description="Helical" evidence="1">
    <location>
        <begin position="293"/>
        <end position="312"/>
    </location>
</feature>
<accession>A0A327NKF8</accession>
<evidence type="ECO:0000259" key="2">
    <source>
        <dbReference type="Pfam" id="PF01757"/>
    </source>
</evidence>
<dbReference type="Proteomes" id="UP000249016">
    <property type="component" value="Unassembled WGS sequence"/>
</dbReference>
<feature type="transmembrane region" description="Helical" evidence="1">
    <location>
        <begin position="215"/>
        <end position="233"/>
    </location>
</feature>
<dbReference type="PANTHER" id="PTHR23028:SF53">
    <property type="entry name" value="ACYL_TRANSF_3 DOMAIN-CONTAINING PROTEIN"/>
    <property type="match status" value="1"/>
</dbReference>
<feature type="transmembrane region" description="Helical" evidence="1">
    <location>
        <begin position="185"/>
        <end position="203"/>
    </location>
</feature>
<sequence>MLTKLFSLNTATAKRVFGLDVMRALAILIVVDAHATIALKEYYNGIFLHHLLPDGVELFFVLSGFLIGGILIRSYEKKKRFDPELLLNFWTRRWFRTLPNYYFVLGGLIVTALLRAWRSGLHHTLPPAGVLIKYFFFVQNFAQFVPDFFPETWSLAIEEWSYITLPLVLWIMHSLLSTQWSRQRIVLATILSIIIGTNLFRFITAVQIPISEGELGYRGIVIARLDAISYGVLAAYVKQYFPVYWANDSIRRRLLVIGLIMTALASFSASIIIIGYYAKLGMFPAYTFFKRTFYFPLIGLSMALLMPYMDGWRTATGLWARFGTARAITHISLISYSMYLLNLTPIMLNVVERIPTTSFTTGWLKVGLFWVLVLVLSTLLYKFFEKPVTELRERLSAKEPTQLIDEQGARSTEQGVGSR</sequence>
<dbReference type="RefSeq" id="WP_111342562.1">
    <property type="nucleotide sequence ID" value="NZ_QLII01000001.1"/>
</dbReference>
<evidence type="ECO:0000256" key="1">
    <source>
        <dbReference type="SAM" id="Phobius"/>
    </source>
</evidence>
<dbReference type="OrthoDB" id="9796461at2"/>
<evidence type="ECO:0000313" key="3">
    <source>
        <dbReference type="EMBL" id="RAI74869.1"/>
    </source>
</evidence>
<dbReference type="GO" id="GO:0009103">
    <property type="term" value="P:lipopolysaccharide biosynthetic process"/>
    <property type="evidence" value="ECO:0007669"/>
    <property type="project" value="TreeGrafter"/>
</dbReference>
<dbReference type="GO" id="GO:0016747">
    <property type="term" value="F:acyltransferase activity, transferring groups other than amino-acyl groups"/>
    <property type="evidence" value="ECO:0007669"/>
    <property type="project" value="InterPro"/>
</dbReference>
<keyword evidence="4" id="KW-1185">Reference proteome</keyword>
<keyword evidence="3" id="KW-0012">Acyltransferase</keyword>
<dbReference type="PANTHER" id="PTHR23028">
    <property type="entry name" value="ACETYLTRANSFERASE"/>
    <property type="match status" value="1"/>
</dbReference>
<feature type="transmembrane region" description="Helical" evidence="1">
    <location>
        <begin position="21"/>
        <end position="39"/>
    </location>
</feature>
<protein>
    <submittedName>
        <fullName evidence="3">Acyltransferase</fullName>
    </submittedName>
</protein>